<dbReference type="Proteomes" id="UP000325780">
    <property type="component" value="Unassembled WGS sequence"/>
</dbReference>
<dbReference type="PANTHER" id="PTHR12289:SF41">
    <property type="entry name" value="FAILED AXON CONNECTIONS-RELATED"/>
    <property type="match status" value="1"/>
</dbReference>
<sequence length="429" mass="47379">MVLELHVWGPAFSLPSIEAQCLATIAYFSLAVPQDAWVLVASSDPSVSPTSELPALRNGSTWVSRFRNIVDYLRQYSNGEWDLDSGLNGSERADNIAFSSFVESRAHALVDLSLYVTSQNYYNTTSPAYGSILQWPNQWILPPKIHGAAKARTEHLGLSSLDLQAIEDQRQREHSAAVAAGQIPKNFIRRPRDTVSGLLGKKSQQNQFRLEAITDDLFEPLEEMLGEKMYLLTRDSAGPSSLDCLALGYLSLALVPDLPYAWLRDAMKSKAPRLTVYTERLRQQCFDAAVEVSHAVAPSANTTSSHLPWRAPEQARLTTIGSTLFNAFADSVPILKDVRAQDRLRVAAESSDSGLSQEDSKKLSTFAHTQKKDILVNIAYAAGGLAALVGYMAYEGFFSSEGFDDDELEDEPITEFEPETMQAQNFLFG</sequence>
<dbReference type="AlphaFoldDB" id="A0A5N6TPN8"/>
<evidence type="ECO:0000256" key="1">
    <source>
        <dbReference type="ARBA" id="ARBA00004294"/>
    </source>
</evidence>
<keyword evidence="5" id="KW-0496">Mitochondrion</keyword>
<dbReference type="PANTHER" id="PTHR12289">
    <property type="entry name" value="METAXIN RELATED"/>
    <property type="match status" value="1"/>
</dbReference>
<comment type="subcellular location">
    <subcellularLocation>
        <location evidence="1">Mitochondrion outer membrane</location>
    </subcellularLocation>
</comment>
<keyword evidence="4" id="KW-0653">Protein transport</keyword>
<organism evidence="9 10">
    <name type="scientific">Aspergillus avenaceus</name>
    <dbReference type="NCBI Taxonomy" id="36643"/>
    <lineage>
        <taxon>Eukaryota</taxon>
        <taxon>Fungi</taxon>
        <taxon>Dikarya</taxon>
        <taxon>Ascomycota</taxon>
        <taxon>Pezizomycotina</taxon>
        <taxon>Eurotiomycetes</taxon>
        <taxon>Eurotiomycetidae</taxon>
        <taxon>Eurotiales</taxon>
        <taxon>Aspergillaceae</taxon>
        <taxon>Aspergillus</taxon>
        <taxon>Aspergillus subgen. Circumdati</taxon>
    </lineage>
</organism>
<evidence type="ECO:0000256" key="6">
    <source>
        <dbReference type="ARBA" id="ARBA00023136"/>
    </source>
</evidence>
<keyword evidence="3" id="KW-1000">Mitochondrion outer membrane</keyword>
<dbReference type="InterPro" id="IPR050931">
    <property type="entry name" value="Mito_Protein_Transport_Metaxin"/>
</dbReference>
<evidence type="ECO:0000313" key="10">
    <source>
        <dbReference type="Proteomes" id="UP000325780"/>
    </source>
</evidence>
<dbReference type="GO" id="GO:0007005">
    <property type="term" value="P:mitochondrion organization"/>
    <property type="evidence" value="ECO:0007669"/>
    <property type="project" value="TreeGrafter"/>
</dbReference>
<dbReference type="Pfam" id="PF10568">
    <property type="entry name" value="Tom37"/>
    <property type="match status" value="1"/>
</dbReference>
<evidence type="ECO:0000256" key="3">
    <source>
        <dbReference type="ARBA" id="ARBA00022787"/>
    </source>
</evidence>
<protein>
    <submittedName>
        <fullName evidence="9">Tom37 C-terminal domain-containing protein</fullName>
    </submittedName>
</protein>
<keyword evidence="2" id="KW-0813">Transport</keyword>
<dbReference type="InterPro" id="IPR033468">
    <property type="entry name" value="Metaxin_GST"/>
</dbReference>
<evidence type="ECO:0000259" key="7">
    <source>
        <dbReference type="Pfam" id="PF10568"/>
    </source>
</evidence>
<dbReference type="InterPro" id="IPR019564">
    <property type="entry name" value="Sam37/metaxin_N"/>
</dbReference>
<accession>A0A5N6TPN8</accession>
<feature type="domain" description="Metaxin glutathione S-transferase" evidence="8">
    <location>
        <begin position="218"/>
        <end position="281"/>
    </location>
</feature>
<name>A0A5N6TPN8_ASPAV</name>
<dbReference type="Pfam" id="PF17171">
    <property type="entry name" value="GST_C_6"/>
    <property type="match status" value="1"/>
</dbReference>
<keyword evidence="10" id="KW-1185">Reference proteome</keyword>
<dbReference type="EMBL" id="ML742165">
    <property type="protein sequence ID" value="KAE8148312.1"/>
    <property type="molecule type" value="Genomic_DNA"/>
</dbReference>
<dbReference type="GO" id="GO:0001401">
    <property type="term" value="C:SAM complex"/>
    <property type="evidence" value="ECO:0007669"/>
    <property type="project" value="InterPro"/>
</dbReference>
<evidence type="ECO:0000259" key="8">
    <source>
        <dbReference type="Pfam" id="PF17171"/>
    </source>
</evidence>
<dbReference type="GO" id="GO:0015031">
    <property type="term" value="P:protein transport"/>
    <property type="evidence" value="ECO:0007669"/>
    <property type="project" value="UniProtKB-KW"/>
</dbReference>
<evidence type="ECO:0000313" key="9">
    <source>
        <dbReference type="EMBL" id="KAE8148312.1"/>
    </source>
</evidence>
<feature type="domain" description="Mitochondrial outer membrane transport complex Sam37/metaxin N-terminal" evidence="7">
    <location>
        <begin position="21"/>
        <end position="145"/>
    </location>
</feature>
<dbReference type="OrthoDB" id="5835136at2759"/>
<evidence type="ECO:0000256" key="5">
    <source>
        <dbReference type="ARBA" id="ARBA00023128"/>
    </source>
</evidence>
<proteinExistence type="predicted"/>
<dbReference type="CDD" id="cd03078">
    <property type="entry name" value="GST_N_Metaxin1_like"/>
    <property type="match status" value="1"/>
</dbReference>
<evidence type="ECO:0000256" key="4">
    <source>
        <dbReference type="ARBA" id="ARBA00022927"/>
    </source>
</evidence>
<reference evidence="9 10" key="1">
    <citation type="submission" date="2019-04" db="EMBL/GenBank/DDBJ databases">
        <title>Friends and foes A comparative genomics study of 23 Aspergillus species from section Flavi.</title>
        <authorList>
            <consortium name="DOE Joint Genome Institute"/>
            <person name="Kjaerbolling I."/>
            <person name="Vesth T."/>
            <person name="Frisvad J.C."/>
            <person name="Nybo J.L."/>
            <person name="Theobald S."/>
            <person name="Kildgaard S."/>
            <person name="Isbrandt T."/>
            <person name="Kuo A."/>
            <person name="Sato A."/>
            <person name="Lyhne E.K."/>
            <person name="Kogle M.E."/>
            <person name="Wiebenga A."/>
            <person name="Kun R.S."/>
            <person name="Lubbers R.J."/>
            <person name="Makela M.R."/>
            <person name="Barry K."/>
            <person name="Chovatia M."/>
            <person name="Clum A."/>
            <person name="Daum C."/>
            <person name="Haridas S."/>
            <person name="He G."/>
            <person name="LaButti K."/>
            <person name="Lipzen A."/>
            <person name="Mondo S."/>
            <person name="Riley R."/>
            <person name="Salamov A."/>
            <person name="Simmons B.A."/>
            <person name="Magnuson J.K."/>
            <person name="Henrissat B."/>
            <person name="Mortensen U.H."/>
            <person name="Larsen T.O."/>
            <person name="Devries R.P."/>
            <person name="Grigoriev I.V."/>
            <person name="Machida M."/>
            <person name="Baker S.E."/>
            <person name="Andersen M.R."/>
        </authorList>
    </citation>
    <scope>NUCLEOTIDE SEQUENCE [LARGE SCALE GENOMIC DNA]</scope>
    <source>
        <strain evidence="9 10">IBT 18842</strain>
    </source>
</reference>
<gene>
    <name evidence="9" type="ORF">BDV25DRAFT_19578</name>
</gene>
<keyword evidence="6" id="KW-0472">Membrane</keyword>
<evidence type="ECO:0000256" key="2">
    <source>
        <dbReference type="ARBA" id="ARBA00022448"/>
    </source>
</evidence>